<dbReference type="AlphaFoldDB" id="A0A9W6RUR6"/>
<accession>A0A9W6RUR6</accession>
<sequence length="89" mass="9708">MDGIVTLAAVALMIGLPLFALGGRGRSRPRVKVGPSNSGQLGMALLRLIGRAIKALFYTLPIYSILYWYVSLPIIGIALIGWFIYWLAT</sequence>
<keyword evidence="1" id="KW-1133">Transmembrane helix</keyword>
<keyword evidence="1" id="KW-0812">Transmembrane</keyword>
<keyword evidence="1" id="KW-0472">Membrane</keyword>
<name>A0A9W6RUR6_9ACTN</name>
<evidence type="ECO:0000313" key="3">
    <source>
        <dbReference type="Proteomes" id="UP001165135"/>
    </source>
</evidence>
<gene>
    <name evidence="2" type="ORF">Airi01_103150</name>
</gene>
<feature type="transmembrane region" description="Helical" evidence="1">
    <location>
        <begin position="6"/>
        <end position="23"/>
    </location>
</feature>
<comment type="caution">
    <text evidence="2">The sequence shown here is derived from an EMBL/GenBank/DDBJ whole genome shotgun (WGS) entry which is preliminary data.</text>
</comment>
<evidence type="ECO:0000313" key="2">
    <source>
        <dbReference type="EMBL" id="GLY82048.1"/>
    </source>
</evidence>
<dbReference type="EMBL" id="BSTJ01000029">
    <property type="protein sequence ID" value="GLY82048.1"/>
    <property type="molecule type" value="Genomic_DNA"/>
</dbReference>
<feature type="transmembrane region" description="Helical" evidence="1">
    <location>
        <begin position="66"/>
        <end position="88"/>
    </location>
</feature>
<protein>
    <submittedName>
        <fullName evidence="2">Uncharacterized protein</fullName>
    </submittedName>
</protein>
<proteinExistence type="predicted"/>
<dbReference type="Proteomes" id="UP001165135">
    <property type="component" value="Unassembled WGS sequence"/>
</dbReference>
<dbReference type="RefSeq" id="WP_285637382.1">
    <property type="nucleotide sequence ID" value="NZ_BSTJ01000029.1"/>
</dbReference>
<reference evidence="2" key="1">
    <citation type="submission" date="2023-03" db="EMBL/GenBank/DDBJ databases">
        <title>Actinoallomurus iriomotensis NBRC 103681.</title>
        <authorList>
            <person name="Ichikawa N."/>
            <person name="Sato H."/>
            <person name="Tonouchi N."/>
        </authorList>
    </citation>
    <scope>NUCLEOTIDE SEQUENCE</scope>
    <source>
        <strain evidence="2">NBRC 103681</strain>
    </source>
</reference>
<organism evidence="2 3">
    <name type="scientific">Actinoallomurus iriomotensis</name>
    <dbReference type="NCBI Taxonomy" id="478107"/>
    <lineage>
        <taxon>Bacteria</taxon>
        <taxon>Bacillati</taxon>
        <taxon>Actinomycetota</taxon>
        <taxon>Actinomycetes</taxon>
        <taxon>Streptosporangiales</taxon>
        <taxon>Thermomonosporaceae</taxon>
        <taxon>Actinoallomurus</taxon>
    </lineage>
</organism>
<evidence type="ECO:0000256" key="1">
    <source>
        <dbReference type="SAM" id="Phobius"/>
    </source>
</evidence>